<evidence type="ECO:0008006" key="3">
    <source>
        <dbReference type="Google" id="ProtNLM"/>
    </source>
</evidence>
<keyword evidence="2" id="KW-1185">Reference proteome</keyword>
<dbReference type="RefSeq" id="WP_344515784.1">
    <property type="nucleotide sequence ID" value="NZ_BAAAQD010000064.1"/>
</dbReference>
<sequence>MHPLQVTSVRLHDEQVLYVILENVARDDRDAGQTAAVHRSNYRTLHRRYPDLWTDLRSQTVTALGAFVADLPPAVVDLLYRLQHEHPVLDQHDWPQPPRRMWQSCCQVQATMLSGWRTSSTNG</sequence>
<proteinExistence type="predicted"/>
<comment type="caution">
    <text evidence="1">The sequence shown here is derived from an EMBL/GenBank/DDBJ whole genome shotgun (WGS) entry which is preliminary data.</text>
</comment>
<accession>A0ABN2DJG8</accession>
<protein>
    <recommendedName>
        <fullName evidence="3">Mutator family transposase</fullName>
    </recommendedName>
</protein>
<dbReference type="EMBL" id="BAAAQD010000064">
    <property type="protein sequence ID" value="GAA1577301.1"/>
    <property type="molecule type" value="Genomic_DNA"/>
</dbReference>
<dbReference type="Proteomes" id="UP001501470">
    <property type="component" value="Unassembled WGS sequence"/>
</dbReference>
<reference evidence="1 2" key="1">
    <citation type="journal article" date="2019" name="Int. J. Syst. Evol. Microbiol.">
        <title>The Global Catalogue of Microorganisms (GCM) 10K type strain sequencing project: providing services to taxonomists for standard genome sequencing and annotation.</title>
        <authorList>
            <consortium name="The Broad Institute Genomics Platform"/>
            <consortium name="The Broad Institute Genome Sequencing Center for Infectious Disease"/>
            <person name="Wu L."/>
            <person name="Ma J."/>
        </authorList>
    </citation>
    <scope>NUCLEOTIDE SEQUENCE [LARGE SCALE GENOMIC DNA]</scope>
    <source>
        <strain evidence="1 2">JCM 15933</strain>
    </source>
</reference>
<evidence type="ECO:0000313" key="2">
    <source>
        <dbReference type="Proteomes" id="UP001501470"/>
    </source>
</evidence>
<evidence type="ECO:0000313" key="1">
    <source>
        <dbReference type="EMBL" id="GAA1577301.1"/>
    </source>
</evidence>
<organism evidence="1 2">
    <name type="scientific">Dactylosporangium maewongense</name>
    <dbReference type="NCBI Taxonomy" id="634393"/>
    <lineage>
        <taxon>Bacteria</taxon>
        <taxon>Bacillati</taxon>
        <taxon>Actinomycetota</taxon>
        <taxon>Actinomycetes</taxon>
        <taxon>Micromonosporales</taxon>
        <taxon>Micromonosporaceae</taxon>
        <taxon>Dactylosporangium</taxon>
    </lineage>
</organism>
<gene>
    <name evidence="1" type="ORF">GCM10009827_118940</name>
</gene>
<name>A0ABN2DJG8_9ACTN</name>